<dbReference type="GO" id="GO:0016020">
    <property type="term" value="C:membrane"/>
    <property type="evidence" value="ECO:0007669"/>
    <property type="project" value="UniProtKB-SubCell"/>
</dbReference>
<feature type="domain" description="LicD/FKTN/FKRP nucleotidyltransferase" evidence="6">
    <location>
        <begin position="57"/>
        <end position="161"/>
    </location>
</feature>
<gene>
    <name evidence="7" type="ORF">QBC47DRAFT_402279</name>
</gene>
<protein>
    <submittedName>
        <fullName evidence="7">Mannosylphosphorylation protein</fullName>
    </submittedName>
</protein>
<dbReference type="InterPro" id="IPR007074">
    <property type="entry name" value="LicD/FKTN/FKRP_NTP_transf"/>
</dbReference>
<keyword evidence="4" id="KW-0472">Membrane</keyword>
<dbReference type="PANTHER" id="PTHR15407">
    <property type="entry name" value="FUKUTIN-RELATED"/>
    <property type="match status" value="1"/>
</dbReference>
<evidence type="ECO:0000313" key="7">
    <source>
        <dbReference type="EMBL" id="KAK1754928.1"/>
    </source>
</evidence>
<keyword evidence="3" id="KW-1133">Transmembrane helix</keyword>
<organism evidence="7 8">
    <name type="scientific">Echria macrotheca</name>
    <dbReference type="NCBI Taxonomy" id="438768"/>
    <lineage>
        <taxon>Eukaryota</taxon>
        <taxon>Fungi</taxon>
        <taxon>Dikarya</taxon>
        <taxon>Ascomycota</taxon>
        <taxon>Pezizomycotina</taxon>
        <taxon>Sordariomycetes</taxon>
        <taxon>Sordariomycetidae</taxon>
        <taxon>Sordariales</taxon>
        <taxon>Schizotheciaceae</taxon>
        <taxon>Echria</taxon>
    </lineage>
</organism>
<evidence type="ECO:0000256" key="3">
    <source>
        <dbReference type="ARBA" id="ARBA00022989"/>
    </source>
</evidence>
<keyword evidence="8" id="KW-1185">Reference proteome</keyword>
<dbReference type="AlphaFoldDB" id="A0AAJ0BAX7"/>
<comment type="caution">
    <text evidence="7">The sequence shown here is derived from an EMBL/GenBank/DDBJ whole genome shotgun (WGS) entry which is preliminary data.</text>
</comment>
<evidence type="ECO:0000259" key="6">
    <source>
        <dbReference type="Pfam" id="PF04991"/>
    </source>
</evidence>
<evidence type="ECO:0000256" key="5">
    <source>
        <dbReference type="SAM" id="SignalP"/>
    </source>
</evidence>
<name>A0AAJ0BAX7_9PEZI</name>
<evidence type="ECO:0000256" key="1">
    <source>
        <dbReference type="ARBA" id="ARBA00004167"/>
    </source>
</evidence>
<feature type="signal peptide" evidence="5">
    <location>
        <begin position="1"/>
        <end position="18"/>
    </location>
</feature>
<dbReference type="PANTHER" id="PTHR15407:SF32">
    <property type="entry name" value="PROTEIN (MNN4), PUTATIVE (AFU_ORTHOLOGUE AFUA_1G03790)-RELATED"/>
    <property type="match status" value="1"/>
</dbReference>
<feature type="chain" id="PRO_5042462815" evidence="5">
    <location>
        <begin position="19"/>
        <end position="237"/>
    </location>
</feature>
<keyword evidence="5" id="KW-0732">Signal</keyword>
<dbReference type="Pfam" id="PF04991">
    <property type="entry name" value="LicD"/>
    <property type="match status" value="1"/>
</dbReference>
<keyword evidence="2" id="KW-0812">Transmembrane</keyword>
<dbReference type="InterPro" id="IPR009644">
    <property type="entry name" value="FKTN/MNN4/W02B3.4-1"/>
</dbReference>
<comment type="subcellular location">
    <subcellularLocation>
        <location evidence="1">Membrane</location>
        <topology evidence="1">Single-pass membrane protein</topology>
    </subcellularLocation>
</comment>
<evidence type="ECO:0000256" key="4">
    <source>
        <dbReference type="ARBA" id="ARBA00023136"/>
    </source>
</evidence>
<accession>A0AAJ0BAX7</accession>
<reference evidence="7" key="1">
    <citation type="submission" date="2023-06" db="EMBL/GenBank/DDBJ databases">
        <title>Genome-scale phylogeny and comparative genomics of the fungal order Sordariales.</title>
        <authorList>
            <consortium name="Lawrence Berkeley National Laboratory"/>
            <person name="Hensen N."/>
            <person name="Bonometti L."/>
            <person name="Westerberg I."/>
            <person name="Brannstrom I.O."/>
            <person name="Guillou S."/>
            <person name="Cros-Aarteil S."/>
            <person name="Calhoun S."/>
            <person name="Haridas S."/>
            <person name="Kuo A."/>
            <person name="Mondo S."/>
            <person name="Pangilinan J."/>
            <person name="Riley R."/>
            <person name="Labutti K."/>
            <person name="Andreopoulos B."/>
            <person name="Lipzen A."/>
            <person name="Chen C."/>
            <person name="Yanf M."/>
            <person name="Daum C."/>
            <person name="Ng V."/>
            <person name="Clum A."/>
            <person name="Steindorff A."/>
            <person name="Ohm R."/>
            <person name="Martin F."/>
            <person name="Silar P."/>
            <person name="Natvig D."/>
            <person name="Lalanne C."/>
            <person name="Gautier V."/>
            <person name="Ament-Velasquez S.L."/>
            <person name="Kruys A."/>
            <person name="Hutchinson M.I."/>
            <person name="Powell A.J."/>
            <person name="Barry K."/>
            <person name="Miller A.N."/>
            <person name="Grigoriev I.V."/>
            <person name="Debuchy R."/>
            <person name="Gladieux P."/>
            <person name="Thoren M.H."/>
            <person name="Johannesson H."/>
        </authorList>
    </citation>
    <scope>NUCLEOTIDE SEQUENCE</scope>
    <source>
        <strain evidence="7">PSN4</strain>
    </source>
</reference>
<proteinExistence type="predicted"/>
<sequence>MLLSRLLASAALLALGGAWVVPQGEPKETTILDEREEELRKQRDALSELVASYSKTCKELKIDSWLMHSSLLGWWYNKQVLPWEKTIHVQVFEPDLAFLARNYNMTVFHRRRGRDYLLYVNPEYANWERTDTSGAADARWIDMESGMSIDIMAVRYRRGSEDEDETAMSCRNGYEIKDTQIIPLRKTWFEGFAVQIPYRYRELLHEEFGDETLWHPGTGNDEYRFNDQMMSWDLKSK</sequence>
<evidence type="ECO:0000256" key="2">
    <source>
        <dbReference type="ARBA" id="ARBA00022692"/>
    </source>
</evidence>
<dbReference type="EMBL" id="MU839834">
    <property type="protein sequence ID" value="KAK1754928.1"/>
    <property type="molecule type" value="Genomic_DNA"/>
</dbReference>
<dbReference type="Proteomes" id="UP001239445">
    <property type="component" value="Unassembled WGS sequence"/>
</dbReference>
<dbReference type="GO" id="GO:0009100">
    <property type="term" value="P:glycoprotein metabolic process"/>
    <property type="evidence" value="ECO:0007669"/>
    <property type="project" value="UniProtKB-ARBA"/>
</dbReference>
<evidence type="ECO:0000313" key="8">
    <source>
        <dbReference type="Proteomes" id="UP001239445"/>
    </source>
</evidence>